<evidence type="ECO:0000256" key="1">
    <source>
        <dbReference type="SAM" id="MobiDB-lite"/>
    </source>
</evidence>
<organism evidence="3 4">
    <name type="scientific">Erysiphe pulchra</name>
    <dbReference type="NCBI Taxonomy" id="225359"/>
    <lineage>
        <taxon>Eukaryota</taxon>
        <taxon>Fungi</taxon>
        <taxon>Dikarya</taxon>
        <taxon>Ascomycota</taxon>
        <taxon>Pezizomycotina</taxon>
        <taxon>Leotiomycetes</taxon>
        <taxon>Erysiphales</taxon>
        <taxon>Erysiphaceae</taxon>
        <taxon>Erysiphe</taxon>
    </lineage>
</organism>
<feature type="compositionally biased region" description="Polar residues" evidence="1">
    <location>
        <begin position="1"/>
        <end position="11"/>
    </location>
</feature>
<dbReference type="STRING" id="225359.A0A2S4PNK6"/>
<accession>A0A2S4PNK6</accession>
<feature type="region of interest" description="Disordered" evidence="1">
    <location>
        <begin position="590"/>
        <end position="610"/>
    </location>
</feature>
<evidence type="ECO:0000313" key="3">
    <source>
        <dbReference type="EMBL" id="POS83621.1"/>
    </source>
</evidence>
<dbReference type="Pfam" id="PF00010">
    <property type="entry name" value="HLH"/>
    <property type="match status" value="1"/>
</dbReference>
<dbReference type="AlphaFoldDB" id="A0A2S4PNK6"/>
<gene>
    <name evidence="3" type="ORF">EPUL_006233</name>
</gene>
<evidence type="ECO:0000259" key="2">
    <source>
        <dbReference type="PROSITE" id="PS50888"/>
    </source>
</evidence>
<reference evidence="3 4" key="1">
    <citation type="submission" date="2017-10" db="EMBL/GenBank/DDBJ databases">
        <title>Development of genomic resources for the powdery mildew, Erysiphe pulchra.</title>
        <authorList>
            <person name="Wadl P.A."/>
            <person name="Mack B.M."/>
            <person name="Moore G."/>
            <person name="Beltz S.B."/>
        </authorList>
    </citation>
    <scope>NUCLEOTIDE SEQUENCE [LARGE SCALE GENOMIC DNA]</scope>
    <source>
        <strain evidence="3">Cflorida</strain>
    </source>
</reference>
<feature type="domain" description="BHLH" evidence="2">
    <location>
        <begin position="548"/>
        <end position="624"/>
    </location>
</feature>
<name>A0A2S4PNK6_9PEZI</name>
<dbReference type="Proteomes" id="UP000237438">
    <property type="component" value="Unassembled WGS sequence"/>
</dbReference>
<dbReference type="EMBL" id="PEDP01001459">
    <property type="protein sequence ID" value="POS83621.1"/>
    <property type="molecule type" value="Genomic_DNA"/>
</dbReference>
<dbReference type="CDD" id="cd11392">
    <property type="entry name" value="bHLH_ScPHO4_like"/>
    <property type="match status" value="1"/>
</dbReference>
<dbReference type="GO" id="GO:0046983">
    <property type="term" value="F:protein dimerization activity"/>
    <property type="evidence" value="ECO:0007669"/>
    <property type="project" value="InterPro"/>
</dbReference>
<feature type="region of interest" description="Disordered" evidence="1">
    <location>
        <begin position="1"/>
        <end position="23"/>
    </location>
</feature>
<sequence>MSFLTTVNPQEQWHDTKPKSSSAFQTGHFQLNALHTDEICPKFQGNARQQPEDMRNPLEEGQVISSEVDNNVQDSGSFMQLFVPTVSAVPNSGELNGVSRRDDCGSLSNEGSSELNVNFPFLSQKRHDQTNDSTTKKMVMPPTPNSANIHGINSLGYTQSDYQQLHSVNDRIQIRDNDHHEIEFTPLVSPAVSPLEYQFNALGYSFAEAYLSPLSSPALQAQNDFSPLYDQRSSWVTNSPVLTHECFSINELPTSRPQNFDDKISKMQSFNSFRVNKSPIVKQNRAVKRHESFSQSLDGMDFSYLPTSNFESNAYASLPVGKTQDVCSNSSENISSLASNLYSTHDSVKTSSNLNVEDSNPLSCSFGSNIPATPASLMKISHLSMHTPKLEPTRTHDLSLINSRDVSLISQSLNDAKSNIEAGLNPSSNMIESESLPMQSPVKELGNIVSKCRSPKGEISRTITASLRKSQFGIRSSKKRNSSLNLASPALLPRLSPNIKPLIHSGGKELEDSASLILAHKSNYQNILDGTYLPGITYSSELSANLTSKRTSHKIAEQGRRNRMNSALQEIASLLPCDQNKNVVCEKNKNSDIASSERPGKGISQSTNSKARTVERAISYINHLKSQLEIANEKLEQIESKNKS</sequence>
<dbReference type="InterPro" id="IPR011598">
    <property type="entry name" value="bHLH_dom"/>
</dbReference>
<dbReference type="OrthoDB" id="5344169at2759"/>
<dbReference type="SUPFAM" id="SSF47459">
    <property type="entry name" value="HLH, helix-loop-helix DNA-binding domain"/>
    <property type="match status" value="1"/>
</dbReference>
<dbReference type="Gene3D" id="4.10.280.10">
    <property type="entry name" value="Helix-loop-helix DNA-binding domain"/>
    <property type="match status" value="1"/>
</dbReference>
<comment type="caution">
    <text evidence="3">The sequence shown here is derived from an EMBL/GenBank/DDBJ whole genome shotgun (WGS) entry which is preliminary data.</text>
</comment>
<evidence type="ECO:0000313" key="4">
    <source>
        <dbReference type="Proteomes" id="UP000237438"/>
    </source>
</evidence>
<dbReference type="SMART" id="SM00353">
    <property type="entry name" value="HLH"/>
    <property type="match status" value="1"/>
</dbReference>
<keyword evidence="4" id="KW-1185">Reference proteome</keyword>
<dbReference type="InterPro" id="IPR036638">
    <property type="entry name" value="HLH_DNA-bd_sf"/>
</dbReference>
<dbReference type="PROSITE" id="PS50888">
    <property type="entry name" value="BHLH"/>
    <property type="match status" value="1"/>
</dbReference>
<protein>
    <recommendedName>
        <fullName evidence="2">BHLH domain-containing protein</fullName>
    </recommendedName>
</protein>
<proteinExistence type="predicted"/>